<dbReference type="RefSeq" id="WP_216150343.1">
    <property type="nucleotide sequence ID" value="NZ_JAHLDV010000037.1"/>
</dbReference>
<evidence type="ECO:0000256" key="1">
    <source>
        <dbReference type="SAM" id="MobiDB-lite"/>
    </source>
</evidence>
<feature type="compositionally biased region" description="Low complexity" evidence="1">
    <location>
        <begin position="37"/>
        <end position="48"/>
    </location>
</feature>
<evidence type="ECO:0008006" key="4">
    <source>
        <dbReference type="Google" id="ProtNLM"/>
    </source>
</evidence>
<reference evidence="2 3" key="1">
    <citation type="submission" date="2021-06" db="EMBL/GenBank/DDBJ databases">
        <title>Clostridia strains as spoilage organisms.</title>
        <authorList>
            <person name="Wambui J."/>
            <person name="Stephan R."/>
            <person name="Stevens M.J.A."/>
        </authorList>
    </citation>
    <scope>NUCLEOTIDE SEQUENCE [LARGE SCALE GENOMIC DNA]</scope>
    <source>
        <strain evidence="2 3">DSM 14204</strain>
    </source>
</reference>
<organism evidence="2 3">
    <name type="scientific">Clostridium frigoris</name>
    <dbReference type="NCBI Taxonomy" id="205327"/>
    <lineage>
        <taxon>Bacteria</taxon>
        <taxon>Bacillati</taxon>
        <taxon>Bacillota</taxon>
        <taxon>Clostridia</taxon>
        <taxon>Eubacteriales</taxon>
        <taxon>Clostridiaceae</taxon>
        <taxon>Clostridium</taxon>
    </lineage>
</organism>
<evidence type="ECO:0000313" key="3">
    <source>
        <dbReference type="Proteomes" id="UP000776252"/>
    </source>
</evidence>
<dbReference type="EMBL" id="JAHLDV010000037">
    <property type="protein sequence ID" value="MBU3160856.1"/>
    <property type="molecule type" value="Genomic_DNA"/>
</dbReference>
<sequence length="48" mass="5092">MGTIISILIFMGVMFVMSKLGLGCCGGHAGHDENNSKKSCCSSEKIKK</sequence>
<accession>A0ABS6BVA2</accession>
<proteinExistence type="predicted"/>
<name>A0ABS6BVA2_9CLOT</name>
<feature type="region of interest" description="Disordered" evidence="1">
    <location>
        <begin position="29"/>
        <end position="48"/>
    </location>
</feature>
<gene>
    <name evidence="2" type="ORF">KPL37_14010</name>
</gene>
<evidence type="ECO:0000313" key="2">
    <source>
        <dbReference type="EMBL" id="MBU3160856.1"/>
    </source>
</evidence>
<keyword evidence="3" id="KW-1185">Reference proteome</keyword>
<comment type="caution">
    <text evidence="2">The sequence shown here is derived from an EMBL/GenBank/DDBJ whole genome shotgun (WGS) entry which is preliminary data.</text>
</comment>
<protein>
    <recommendedName>
        <fullName evidence="4">Virus attachment protein p12 family protein</fullName>
    </recommendedName>
</protein>
<dbReference type="Proteomes" id="UP000776252">
    <property type="component" value="Unassembled WGS sequence"/>
</dbReference>